<dbReference type="GO" id="GO:0008168">
    <property type="term" value="F:methyltransferase activity"/>
    <property type="evidence" value="ECO:0007669"/>
    <property type="project" value="UniProtKB-KW"/>
</dbReference>
<protein>
    <submittedName>
        <fullName evidence="2">Serine hydroxymethyltransferase</fullName>
        <ecNumber evidence="2">2.1.2.1</ecNumber>
    </submittedName>
</protein>
<dbReference type="GO" id="GO:0032259">
    <property type="term" value="P:methylation"/>
    <property type="evidence" value="ECO:0007669"/>
    <property type="project" value="UniProtKB-KW"/>
</dbReference>
<dbReference type="Gene3D" id="3.40.640.10">
    <property type="entry name" value="Type I PLP-dependent aspartate aminotransferase-like (Major domain)"/>
    <property type="match status" value="1"/>
</dbReference>
<keyword evidence="4" id="KW-1185">Reference proteome</keyword>
<dbReference type="InterPro" id="IPR015422">
    <property type="entry name" value="PyrdxlP-dep_Trfase_small"/>
</dbReference>
<dbReference type="EMBL" id="FMSV02000556">
    <property type="protein sequence ID" value="SEH08751.1"/>
    <property type="molecule type" value="Genomic_DNA"/>
</dbReference>
<dbReference type="Pfam" id="PF00464">
    <property type="entry name" value="SHMT"/>
    <property type="match status" value="1"/>
</dbReference>
<evidence type="ECO:0000313" key="3">
    <source>
        <dbReference type="EMBL" id="SEH08751.1"/>
    </source>
</evidence>
<dbReference type="SUPFAM" id="SSF53383">
    <property type="entry name" value="PLP-dependent transferases"/>
    <property type="match status" value="1"/>
</dbReference>
<sequence>MFSQSMTIAEFDPEIAKAIDSEKVRQETHVELIASENYASPRVMEAQGQRVNQ</sequence>
<dbReference type="InterPro" id="IPR015424">
    <property type="entry name" value="PyrdxlP-dep_Trfase"/>
</dbReference>
<evidence type="ECO:0000313" key="2">
    <source>
        <dbReference type="EMBL" id="SEH08750.1"/>
    </source>
</evidence>
<dbReference type="InterPro" id="IPR039429">
    <property type="entry name" value="SHMT-like_dom"/>
</dbReference>
<feature type="domain" description="Serine hydroxymethyltransferase-like" evidence="1">
    <location>
        <begin position="9"/>
        <end position="51"/>
    </location>
</feature>
<keyword evidence="2" id="KW-0489">Methyltransferase</keyword>
<accession>A0A1H6FFA4</accession>
<organism evidence="2 4">
    <name type="scientific">Candidatus Venteria ishoeyi</name>
    <dbReference type="NCBI Taxonomy" id="1899563"/>
    <lineage>
        <taxon>Bacteria</taxon>
        <taxon>Pseudomonadati</taxon>
        <taxon>Pseudomonadota</taxon>
        <taxon>Gammaproteobacteria</taxon>
        <taxon>Thiotrichales</taxon>
        <taxon>Thiotrichaceae</taxon>
        <taxon>Venteria</taxon>
    </lineage>
</organism>
<dbReference type="EMBL" id="FMSV02000556">
    <property type="protein sequence ID" value="SEH08750.1"/>
    <property type="molecule type" value="Genomic_DNA"/>
</dbReference>
<dbReference type="Gene3D" id="3.90.1150.10">
    <property type="entry name" value="Aspartate Aminotransferase, domain 1"/>
    <property type="match status" value="1"/>
</dbReference>
<evidence type="ECO:0000259" key="1">
    <source>
        <dbReference type="Pfam" id="PF00464"/>
    </source>
</evidence>
<dbReference type="Proteomes" id="UP000236724">
    <property type="component" value="Unassembled WGS sequence"/>
</dbReference>
<evidence type="ECO:0000313" key="4">
    <source>
        <dbReference type="Proteomes" id="UP000236724"/>
    </source>
</evidence>
<proteinExistence type="predicted"/>
<reference evidence="2 4" key="1">
    <citation type="submission" date="2016-10" db="EMBL/GenBank/DDBJ databases">
        <authorList>
            <person name="de Groot N.N."/>
        </authorList>
    </citation>
    <scope>NUCLEOTIDE SEQUENCE [LARGE SCALE GENOMIC DNA]</scope>
    <source>
        <strain evidence="2">MBHS1</strain>
    </source>
</reference>
<dbReference type="EC" id="2.1.2.1" evidence="2"/>
<dbReference type="GO" id="GO:0004372">
    <property type="term" value="F:glycine hydroxymethyltransferase activity"/>
    <property type="evidence" value="ECO:0007669"/>
    <property type="project" value="UniProtKB-EC"/>
</dbReference>
<dbReference type="AlphaFoldDB" id="A0A1H6FFA4"/>
<name>A0A1H6FFA4_9GAMM</name>
<gene>
    <name evidence="2" type="primary">glyA_1</name>
    <name evidence="3" type="synonym">glyA_2</name>
    <name evidence="2" type="ORF">MBHS_04643</name>
    <name evidence="3" type="ORF">MBHS_04644</name>
</gene>
<keyword evidence="2" id="KW-0808">Transferase</keyword>
<dbReference type="InterPro" id="IPR015421">
    <property type="entry name" value="PyrdxlP-dep_Trfase_major"/>
</dbReference>